<protein>
    <recommendedName>
        <fullName evidence="2">Phage head-tail adaptor</fullName>
    </recommendedName>
</protein>
<dbReference type="AlphaFoldDB" id="A0A0F9A7J8"/>
<dbReference type="Gene3D" id="2.40.10.270">
    <property type="entry name" value="Bacteriophage SPP1 head-tail adaptor protein"/>
    <property type="match status" value="1"/>
</dbReference>
<dbReference type="InterPro" id="IPR008767">
    <property type="entry name" value="Phage_SPP1_head-tail_adaptor"/>
</dbReference>
<gene>
    <name evidence="1" type="ORF">LCGC14_2946980</name>
</gene>
<dbReference type="InterPro" id="IPR038666">
    <property type="entry name" value="SSP1_head-tail_sf"/>
</dbReference>
<proteinExistence type="predicted"/>
<reference evidence="1" key="1">
    <citation type="journal article" date="2015" name="Nature">
        <title>Complex archaea that bridge the gap between prokaryotes and eukaryotes.</title>
        <authorList>
            <person name="Spang A."/>
            <person name="Saw J.H."/>
            <person name="Jorgensen S.L."/>
            <person name="Zaremba-Niedzwiedzka K."/>
            <person name="Martijn J."/>
            <person name="Lind A.E."/>
            <person name="van Eijk R."/>
            <person name="Schleper C."/>
            <person name="Guy L."/>
            <person name="Ettema T.J."/>
        </authorList>
    </citation>
    <scope>NUCLEOTIDE SEQUENCE</scope>
</reference>
<dbReference type="Pfam" id="PF05521">
    <property type="entry name" value="Phage_HCP"/>
    <property type="match status" value="1"/>
</dbReference>
<accession>A0A0F9A7J8</accession>
<dbReference type="EMBL" id="LAZR01059272">
    <property type="protein sequence ID" value="KKK68146.1"/>
    <property type="molecule type" value="Genomic_DNA"/>
</dbReference>
<comment type="caution">
    <text evidence="1">The sequence shown here is derived from an EMBL/GenBank/DDBJ whole genome shotgun (WGS) entry which is preliminary data.</text>
</comment>
<name>A0A0F9A7J8_9ZZZZ</name>
<evidence type="ECO:0000313" key="1">
    <source>
        <dbReference type="EMBL" id="KKK68146.1"/>
    </source>
</evidence>
<organism evidence="1">
    <name type="scientific">marine sediment metagenome</name>
    <dbReference type="NCBI Taxonomy" id="412755"/>
    <lineage>
        <taxon>unclassified sequences</taxon>
        <taxon>metagenomes</taxon>
        <taxon>ecological metagenomes</taxon>
    </lineage>
</organism>
<evidence type="ECO:0008006" key="2">
    <source>
        <dbReference type="Google" id="ProtNLM"/>
    </source>
</evidence>
<sequence length="106" mass="11939">MQIGQLNDRIEIEELTEEIDPSGGRTPTWALYGKRWAFIRFSTATEAFRLGQQAVEQLVKFTIHRDTGVTESMRVVFDSVAYSITSVVSAPRGLFTELTAIVKQKT</sequence>
<dbReference type="NCBIfam" id="TIGR01563">
    <property type="entry name" value="gp16_SPP1"/>
    <property type="match status" value="1"/>
</dbReference>